<proteinExistence type="predicted"/>
<evidence type="ECO:0000313" key="11">
    <source>
        <dbReference type="Proteomes" id="UP000270296"/>
    </source>
</evidence>
<sequence length="357" mass="39359">MNPVKLTVESKPTGIFGVDHQRSLILLHPLDREKQEEYALIIKAVSAIDKAIPVGSVVITVKATDADTGLNAKIRYEILSGNTEGLFEMEPMSGMLKVQKALDSNIQSDYRLAVRGYDGGNPPLDDFTRIRIHIHSGESCRLFFPGSAYISKVYENNPPGTPLFTAKVVQCKNAKNISINYSISVPQDDGEFVINSLSGEVRTGKMFDYERKQFYAFTVYAKGDGGQQASMPCRVIVKAVDEFAPCFSSSSYLFQIPYDISPGSAIGSVDAQDQDFGNDGKIKYIFKEESPFFTIDSLTGMIYVNQSLTELYLKRSITPQIENSQIPEAVSVILTVTAYSESELGGVKENSTTIQLM</sequence>
<dbReference type="SUPFAM" id="SSF49313">
    <property type="entry name" value="Cadherin-like"/>
    <property type="match status" value="3"/>
</dbReference>
<dbReference type="Pfam" id="PF00028">
    <property type="entry name" value="Cadherin"/>
    <property type="match status" value="2"/>
</dbReference>
<organism evidence="12">
    <name type="scientific">Soboliphyme baturini</name>
    <dbReference type="NCBI Taxonomy" id="241478"/>
    <lineage>
        <taxon>Eukaryota</taxon>
        <taxon>Metazoa</taxon>
        <taxon>Ecdysozoa</taxon>
        <taxon>Nematoda</taxon>
        <taxon>Enoplea</taxon>
        <taxon>Dorylaimia</taxon>
        <taxon>Dioctophymatida</taxon>
        <taxon>Dioctophymatoidea</taxon>
        <taxon>Soboliphymatidae</taxon>
        <taxon>Soboliphyme</taxon>
    </lineage>
</organism>
<dbReference type="FunFam" id="2.60.40.60:FF:000015">
    <property type="entry name" value="FAT atypical cadherin 1"/>
    <property type="match status" value="1"/>
</dbReference>
<dbReference type="GO" id="GO:0005509">
    <property type="term" value="F:calcium ion binding"/>
    <property type="evidence" value="ECO:0007669"/>
    <property type="project" value="UniProtKB-UniRule"/>
</dbReference>
<dbReference type="PANTHER" id="PTHR24025:SF31">
    <property type="entry name" value="NEURAL-CADHERIN"/>
    <property type="match status" value="1"/>
</dbReference>
<dbReference type="InterPro" id="IPR015919">
    <property type="entry name" value="Cadherin-like_sf"/>
</dbReference>
<dbReference type="EMBL" id="UZAM01010033">
    <property type="protein sequence ID" value="VDP10787.1"/>
    <property type="molecule type" value="Genomic_DNA"/>
</dbReference>
<evidence type="ECO:0000256" key="8">
    <source>
        <dbReference type="PROSITE-ProRule" id="PRU00043"/>
    </source>
</evidence>
<dbReference type="GO" id="GO:0016020">
    <property type="term" value="C:membrane"/>
    <property type="evidence" value="ECO:0007669"/>
    <property type="project" value="UniProtKB-SubCell"/>
</dbReference>
<dbReference type="InterPro" id="IPR050971">
    <property type="entry name" value="Cadherin-domain_protein"/>
</dbReference>
<evidence type="ECO:0000256" key="3">
    <source>
        <dbReference type="ARBA" id="ARBA00022737"/>
    </source>
</evidence>
<evidence type="ECO:0000256" key="4">
    <source>
        <dbReference type="ARBA" id="ARBA00022837"/>
    </source>
</evidence>
<evidence type="ECO:0000256" key="1">
    <source>
        <dbReference type="ARBA" id="ARBA00004370"/>
    </source>
</evidence>
<keyword evidence="3" id="KW-0677">Repeat</keyword>
<evidence type="ECO:0000256" key="7">
    <source>
        <dbReference type="ARBA" id="ARBA00023136"/>
    </source>
</evidence>
<evidence type="ECO:0000313" key="10">
    <source>
        <dbReference type="EMBL" id="VDP10787.1"/>
    </source>
</evidence>
<dbReference type="CDD" id="cd11304">
    <property type="entry name" value="Cadherin_repeat"/>
    <property type="match status" value="4"/>
</dbReference>
<keyword evidence="11" id="KW-1185">Reference proteome</keyword>
<evidence type="ECO:0000256" key="6">
    <source>
        <dbReference type="ARBA" id="ARBA00022989"/>
    </source>
</evidence>
<dbReference type="AlphaFoldDB" id="A0A183IT24"/>
<dbReference type="PROSITE" id="PS50268">
    <property type="entry name" value="CADHERIN_2"/>
    <property type="match status" value="3"/>
</dbReference>
<dbReference type="Proteomes" id="UP000270296">
    <property type="component" value="Unassembled WGS sequence"/>
</dbReference>
<dbReference type="Gene3D" id="2.60.40.60">
    <property type="entry name" value="Cadherins"/>
    <property type="match status" value="3"/>
</dbReference>
<reference evidence="10 11" key="2">
    <citation type="submission" date="2018-11" db="EMBL/GenBank/DDBJ databases">
        <authorList>
            <consortium name="Pathogen Informatics"/>
        </authorList>
    </citation>
    <scope>NUCLEOTIDE SEQUENCE [LARGE SCALE GENOMIC DNA]</scope>
</reference>
<feature type="domain" description="Cadherin" evidence="9">
    <location>
        <begin position="48"/>
        <end position="164"/>
    </location>
</feature>
<protein>
    <submittedName>
        <fullName evidence="12">Cadherin domain-containing protein</fullName>
    </submittedName>
</protein>
<evidence type="ECO:0000313" key="12">
    <source>
        <dbReference type="WBParaSite" id="SBAD_0000703401-mRNA-1"/>
    </source>
</evidence>
<reference evidence="12" key="1">
    <citation type="submission" date="2016-06" db="UniProtKB">
        <authorList>
            <consortium name="WormBaseParasite"/>
        </authorList>
    </citation>
    <scope>IDENTIFICATION</scope>
</reference>
<dbReference type="WBParaSite" id="SBAD_0000703401-mRNA-1">
    <property type="protein sequence ID" value="SBAD_0000703401-mRNA-1"/>
    <property type="gene ID" value="SBAD_0000703401"/>
</dbReference>
<dbReference type="PRINTS" id="PR00205">
    <property type="entry name" value="CADHERIN"/>
</dbReference>
<accession>A0A183IT24</accession>
<gene>
    <name evidence="10" type="ORF">SBAD_LOCUS6771</name>
</gene>
<evidence type="ECO:0000259" key="9">
    <source>
        <dbReference type="PROSITE" id="PS50268"/>
    </source>
</evidence>
<name>A0A183IT24_9BILA</name>
<keyword evidence="4 8" id="KW-0106">Calcium</keyword>
<dbReference type="OrthoDB" id="6252479at2759"/>
<dbReference type="SMART" id="SM00112">
    <property type="entry name" value="CA"/>
    <property type="match status" value="2"/>
</dbReference>
<keyword evidence="7" id="KW-0472">Membrane</keyword>
<feature type="domain" description="Cadherin" evidence="9">
    <location>
        <begin position="145"/>
        <end position="247"/>
    </location>
</feature>
<dbReference type="InterPro" id="IPR002126">
    <property type="entry name" value="Cadherin-like_dom"/>
</dbReference>
<comment type="subcellular location">
    <subcellularLocation>
        <location evidence="1">Membrane</location>
    </subcellularLocation>
</comment>
<evidence type="ECO:0000256" key="5">
    <source>
        <dbReference type="ARBA" id="ARBA00022889"/>
    </source>
</evidence>
<keyword evidence="2" id="KW-0812">Transmembrane</keyword>
<feature type="domain" description="Cadherin" evidence="9">
    <location>
        <begin position="248"/>
        <end position="308"/>
    </location>
</feature>
<dbReference type="PANTHER" id="PTHR24025">
    <property type="entry name" value="DESMOGLEIN FAMILY MEMBER"/>
    <property type="match status" value="1"/>
</dbReference>
<dbReference type="GO" id="GO:0005911">
    <property type="term" value="C:cell-cell junction"/>
    <property type="evidence" value="ECO:0007669"/>
    <property type="project" value="TreeGrafter"/>
</dbReference>
<dbReference type="GO" id="GO:0007156">
    <property type="term" value="P:homophilic cell adhesion via plasma membrane adhesion molecules"/>
    <property type="evidence" value="ECO:0007669"/>
    <property type="project" value="InterPro"/>
</dbReference>
<keyword evidence="6" id="KW-1133">Transmembrane helix</keyword>
<evidence type="ECO:0000256" key="2">
    <source>
        <dbReference type="ARBA" id="ARBA00022692"/>
    </source>
</evidence>
<keyword evidence="5" id="KW-0130">Cell adhesion</keyword>